<dbReference type="InterPro" id="IPR043738">
    <property type="entry name" value="DUF5683"/>
</dbReference>
<gene>
    <name evidence="2" type="ORF">PORCRE_1090</name>
</gene>
<organism evidence="2 3">
    <name type="scientific">Porphyromonas crevioricanis JCM 15906</name>
    <dbReference type="NCBI Taxonomy" id="1305617"/>
    <lineage>
        <taxon>Bacteria</taxon>
        <taxon>Pseudomonadati</taxon>
        <taxon>Bacteroidota</taxon>
        <taxon>Bacteroidia</taxon>
        <taxon>Bacteroidales</taxon>
        <taxon>Porphyromonadaceae</taxon>
        <taxon>Porphyromonas</taxon>
    </lineage>
</organism>
<reference evidence="3" key="1">
    <citation type="journal article" date="2013" name="Genome">
        <title>Draft Genome Sequences of Porphyromonas crevioricanis JCM 15906T and Porphyromonas cansulci JCM 13913T Isolated from a Canine Oral Cavity.</title>
        <authorList>
            <person name="Sakamoto M."/>
            <person name="Tanaka N."/>
            <person name="Shiwa Y."/>
            <person name="Yoshikawa H."/>
            <person name="Ohkuma M."/>
        </authorList>
    </citation>
    <scope>NUCLEOTIDE SEQUENCE [LARGE SCALE GENOMIC DNA]</scope>
    <source>
        <strain evidence="3">JCM 15906</strain>
    </source>
</reference>
<evidence type="ECO:0000313" key="3">
    <source>
        <dbReference type="Proteomes" id="UP000018031"/>
    </source>
</evidence>
<sequence>MASSFSSEIVRPTFSVNRSRYPNSKIAILCSAILPGGGQIYNRKYWKLPIVWGAAATCAYAILWNNDTYTDYVQAFKDYTGPDPLAHTSWQDYLPFNAKPEEYLNNPQLKDRLRRGMDTYRRQRDLSIIAALGIYLLNILDAYVDAELYRFDISPDLSMQIQPSLGSSSFEGFRCGLACRFSF</sequence>
<proteinExistence type="predicted"/>
<accession>T1DRR0</accession>
<dbReference type="Proteomes" id="UP000018031">
    <property type="component" value="Unassembled WGS sequence"/>
</dbReference>
<name>T1DRR0_9PORP</name>
<dbReference type="AlphaFoldDB" id="T1DRR0"/>
<comment type="caution">
    <text evidence="2">The sequence shown here is derived from an EMBL/GenBank/DDBJ whole genome shotgun (WGS) entry which is preliminary data.</text>
</comment>
<protein>
    <recommendedName>
        <fullName evidence="1">DUF5683 domain-containing protein</fullName>
    </recommendedName>
</protein>
<evidence type="ECO:0000313" key="2">
    <source>
        <dbReference type="EMBL" id="GAD05390.1"/>
    </source>
</evidence>
<feature type="domain" description="DUF5683" evidence="1">
    <location>
        <begin position="22"/>
        <end position="183"/>
    </location>
</feature>
<dbReference type="EMBL" id="BAOU01000030">
    <property type="protein sequence ID" value="GAD05390.1"/>
    <property type="molecule type" value="Genomic_DNA"/>
</dbReference>
<evidence type="ECO:0000259" key="1">
    <source>
        <dbReference type="Pfam" id="PF18935"/>
    </source>
</evidence>
<dbReference type="Pfam" id="PF18935">
    <property type="entry name" value="DUF5683"/>
    <property type="match status" value="1"/>
</dbReference>
<reference evidence="2 3" key="2">
    <citation type="journal article" date="2013" name="Genome Announc.">
        <title>Draft Genome Sequences of Porphyromonas crevioricanis JCM 15906T and Porphyromonas cansulci JCM 13913T Isolated from a Canine Oral Cavity.</title>
        <authorList>
            <person name="Sakamoto M."/>
            <person name="Tanaka N."/>
            <person name="Shiwa Y."/>
            <person name="Yoshikawa H."/>
            <person name="Ohkuma M."/>
        </authorList>
    </citation>
    <scope>NUCLEOTIDE SEQUENCE [LARGE SCALE GENOMIC DNA]</scope>
    <source>
        <strain evidence="2 3">JCM 15906</strain>
    </source>
</reference>